<evidence type="ECO:0000256" key="2">
    <source>
        <dbReference type="PIRSR" id="PIRSR001220-2"/>
    </source>
</evidence>
<gene>
    <name evidence="5" type="ORF">CXF42_02785</name>
</gene>
<accession>A0A3R8PLW1</accession>
<dbReference type="PANTHER" id="PTHR11707">
    <property type="entry name" value="L-ASPARAGINASE"/>
    <property type="match status" value="1"/>
</dbReference>
<proteinExistence type="predicted"/>
<keyword evidence="6" id="KW-1185">Reference proteome</keyword>
<evidence type="ECO:0000313" key="5">
    <source>
        <dbReference type="EMBL" id="RRQ05080.1"/>
    </source>
</evidence>
<dbReference type="Pfam" id="PF17763">
    <property type="entry name" value="Asparaginase_C"/>
    <property type="match status" value="1"/>
</dbReference>
<dbReference type="InterPro" id="IPR006034">
    <property type="entry name" value="Asparaginase/glutaminase-like"/>
</dbReference>
<dbReference type="InterPro" id="IPR036152">
    <property type="entry name" value="Asp/glu_Ase-like_sf"/>
</dbReference>
<dbReference type="SUPFAM" id="SSF53774">
    <property type="entry name" value="Glutaminase/Asparaginase"/>
    <property type="match status" value="1"/>
</dbReference>
<name>A0A3R8PLW1_9CORY</name>
<dbReference type="EMBL" id="PQNQ01000005">
    <property type="protein sequence ID" value="RRQ05080.1"/>
    <property type="molecule type" value="Genomic_DNA"/>
</dbReference>
<dbReference type="PIRSF" id="PIRSF001220">
    <property type="entry name" value="L-ASNase_gatD"/>
    <property type="match status" value="1"/>
</dbReference>
<dbReference type="Proteomes" id="UP000278422">
    <property type="component" value="Unassembled WGS sequence"/>
</dbReference>
<comment type="caution">
    <text evidence="5">The sequence shown here is derived from an EMBL/GenBank/DDBJ whole genome shotgun (WGS) entry which is preliminary data.</text>
</comment>
<feature type="binding site" evidence="2">
    <location>
        <begin position="96"/>
        <end position="97"/>
    </location>
    <ligand>
        <name>substrate</name>
    </ligand>
</feature>
<dbReference type="InterPro" id="IPR027474">
    <property type="entry name" value="L-asparaginase_N"/>
</dbReference>
<feature type="domain" description="L-asparaginase N-terminal" evidence="3">
    <location>
        <begin position="13"/>
        <end position="174"/>
    </location>
</feature>
<dbReference type="SMART" id="SM00870">
    <property type="entry name" value="Asparaginase"/>
    <property type="match status" value="1"/>
</dbReference>
<organism evidence="5 6">
    <name type="scientific">Corynebacterium bovis</name>
    <dbReference type="NCBI Taxonomy" id="36808"/>
    <lineage>
        <taxon>Bacteria</taxon>
        <taxon>Bacillati</taxon>
        <taxon>Actinomycetota</taxon>
        <taxon>Actinomycetes</taxon>
        <taxon>Mycobacteriales</taxon>
        <taxon>Corynebacteriaceae</taxon>
        <taxon>Corynebacterium</taxon>
    </lineage>
</organism>
<evidence type="ECO:0000256" key="1">
    <source>
        <dbReference type="PIRSR" id="PIRSR001220-1"/>
    </source>
</evidence>
<evidence type="ECO:0000259" key="4">
    <source>
        <dbReference type="Pfam" id="PF17763"/>
    </source>
</evidence>
<dbReference type="InterPro" id="IPR027473">
    <property type="entry name" value="L-asparaginase_C"/>
</dbReference>
<dbReference type="Gene3D" id="3.40.50.1170">
    <property type="entry name" value="L-asparaginase, N-terminal domain"/>
    <property type="match status" value="1"/>
</dbReference>
<dbReference type="Gene3D" id="3.40.50.40">
    <property type="match status" value="1"/>
</dbReference>
<feature type="binding site" evidence="2">
    <location>
        <position position="64"/>
    </location>
    <ligand>
        <name>substrate</name>
    </ligand>
</feature>
<dbReference type="GO" id="GO:0004067">
    <property type="term" value="F:asparaginase activity"/>
    <property type="evidence" value="ECO:0007669"/>
    <property type="project" value="UniProtKB-UniRule"/>
</dbReference>
<dbReference type="PROSITE" id="PS51732">
    <property type="entry name" value="ASN_GLN_ASE_3"/>
    <property type="match status" value="1"/>
</dbReference>
<evidence type="ECO:0000313" key="6">
    <source>
        <dbReference type="Proteomes" id="UP000278422"/>
    </source>
</evidence>
<dbReference type="PIRSF" id="PIRSF500176">
    <property type="entry name" value="L_ASNase"/>
    <property type="match status" value="1"/>
</dbReference>
<dbReference type="RefSeq" id="WP_125174514.1">
    <property type="nucleotide sequence ID" value="NZ_JBHYBO010000002.1"/>
</dbReference>
<dbReference type="AlphaFoldDB" id="A0A3R8PLW1"/>
<dbReference type="PROSITE" id="PS51257">
    <property type="entry name" value="PROKAR_LIPOPROTEIN"/>
    <property type="match status" value="1"/>
</dbReference>
<sequence length="307" mass="30777">MRQAQTDPSTETRIAFLSTGGTVACTADAAGDLRPTLTARDLLRTAGADTDGAVTGRDVMTLDSSSLTLADIDALLAAVVAAHRDGAEAVVVTHGTDSLEETAMAVDRMVGVPVVLTAAQRPADDPDPDGPANIRAALAEARRLPAAPRIVVGGSCPAYGATKRHTTDLDAFRVDPATRRPAPLTADPAPLDGLRVDIVTAYAGAPRDTVDAALDAGADGLVVAAMGSGNIGDDLDAGVRRALDAGVPVLVASRVAAGGVHLVYGGAGGGSSLARHGARSAGALSPAQARMSLLCELAVARRDGDGS</sequence>
<dbReference type="Pfam" id="PF00710">
    <property type="entry name" value="Asparaginase"/>
    <property type="match status" value="1"/>
</dbReference>
<evidence type="ECO:0000259" key="3">
    <source>
        <dbReference type="Pfam" id="PF00710"/>
    </source>
</evidence>
<protein>
    <submittedName>
        <fullName evidence="5">L-asparaginase</fullName>
    </submittedName>
</protein>
<dbReference type="PRINTS" id="PR00139">
    <property type="entry name" value="ASNGLNASE"/>
</dbReference>
<feature type="domain" description="Asparaginase/glutaminase C-terminal" evidence="4">
    <location>
        <begin position="195"/>
        <end position="297"/>
    </location>
</feature>
<reference evidence="5 6" key="1">
    <citation type="submission" date="2018-01" db="EMBL/GenBank/DDBJ databases">
        <title>Twenty Corynebacterium bovis Genomes.</title>
        <authorList>
            <person name="Gulvik C.A."/>
        </authorList>
    </citation>
    <scope>NUCLEOTIDE SEQUENCE [LARGE SCALE GENOMIC DNA]</scope>
    <source>
        <strain evidence="5 6">16-2004</strain>
    </source>
</reference>
<dbReference type="PANTHER" id="PTHR11707:SF28">
    <property type="entry name" value="60 KDA LYSOPHOSPHOLIPASE"/>
    <property type="match status" value="1"/>
</dbReference>
<feature type="active site" description="O-isoaspartyl threonine intermediate" evidence="1">
    <location>
        <position position="22"/>
    </location>
</feature>
<dbReference type="InterPro" id="IPR037152">
    <property type="entry name" value="L-asparaginase_N_sf"/>
</dbReference>
<dbReference type="InterPro" id="IPR040919">
    <property type="entry name" value="Asparaginase_C"/>
</dbReference>